<evidence type="ECO:0000313" key="2">
    <source>
        <dbReference type="EMBL" id="AHW65551.1"/>
    </source>
</evidence>
<organism evidence="2 3">
    <name type="scientific">Corynebacterium glyciniphilum AJ 3170</name>
    <dbReference type="NCBI Taxonomy" id="1404245"/>
    <lineage>
        <taxon>Bacteria</taxon>
        <taxon>Bacillati</taxon>
        <taxon>Actinomycetota</taxon>
        <taxon>Actinomycetes</taxon>
        <taxon>Mycobacteriales</taxon>
        <taxon>Corynebacteriaceae</taxon>
        <taxon>Corynebacterium</taxon>
    </lineage>
</organism>
<dbReference type="HOGENOM" id="CLU_191453_0_0_11"/>
<dbReference type="OrthoDB" id="4870800at2"/>
<gene>
    <name evidence="2" type="ORF">CGLY_15575</name>
</gene>
<dbReference type="RefSeq" id="WP_038550577.1">
    <property type="nucleotide sequence ID" value="NZ_CP006842.1"/>
</dbReference>
<dbReference type="STRING" id="1404245.CGLY_15575"/>
<dbReference type="InterPro" id="IPR009061">
    <property type="entry name" value="DNA-bd_dom_put_sf"/>
</dbReference>
<dbReference type="AlphaFoldDB" id="X5EG13"/>
<dbReference type="InterPro" id="IPR041657">
    <property type="entry name" value="HTH_17"/>
</dbReference>
<protein>
    <recommendedName>
        <fullName evidence="1">Helix-turn-helix domain-containing protein</fullName>
    </recommendedName>
</protein>
<name>X5EG13_9CORY</name>
<evidence type="ECO:0000313" key="3">
    <source>
        <dbReference type="Proteomes" id="UP000023703"/>
    </source>
</evidence>
<dbReference type="SUPFAM" id="SSF46955">
    <property type="entry name" value="Putative DNA-binding domain"/>
    <property type="match status" value="1"/>
</dbReference>
<reference evidence="2 3" key="1">
    <citation type="journal article" date="2015" name="Int. J. Syst. Evol. Microbiol.">
        <title>Revisiting Corynebacterium glyciniphilum (ex Kubota et al., 1972) sp. nov., nom. rev., isolated from putrefied banana.</title>
        <authorList>
            <person name="Al-Dilaimi A."/>
            <person name="Bednarz H."/>
            <person name="Lomker A."/>
            <person name="Niehaus K."/>
            <person name="Kalinowski J."/>
            <person name="Ruckert C."/>
        </authorList>
    </citation>
    <scope>NUCLEOTIDE SEQUENCE [LARGE SCALE GENOMIC DNA]</scope>
    <source>
        <strain evidence="2">AJ 3170</strain>
    </source>
</reference>
<proteinExistence type="predicted"/>
<dbReference type="KEGG" id="cgy:CGLY_15575"/>
<dbReference type="Pfam" id="PF12728">
    <property type="entry name" value="HTH_17"/>
    <property type="match status" value="1"/>
</dbReference>
<evidence type="ECO:0000259" key="1">
    <source>
        <dbReference type="Pfam" id="PF12728"/>
    </source>
</evidence>
<accession>X5EG13</accession>
<dbReference type="Proteomes" id="UP000023703">
    <property type="component" value="Chromosome"/>
</dbReference>
<feature type="domain" description="Helix-turn-helix" evidence="1">
    <location>
        <begin position="10"/>
        <end position="56"/>
    </location>
</feature>
<sequence length="64" mass="7161">MSQRTRRYATVKVAAEYAATSTNTIRRWVQQGKVNGFGYGTRFLRVDLNEIDAMLSGHAVKVVA</sequence>
<dbReference type="EMBL" id="CP006842">
    <property type="protein sequence ID" value="AHW65551.1"/>
    <property type="molecule type" value="Genomic_DNA"/>
</dbReference>
<keyword evidence="3" id="KW-1185">Reference proteome</keyword>